<sequence>MRTSATQKPGASSDSISCPTERCQAMSCRLNVMLLPLMGYHAGVISPKAPGVPYCANTGTDAARILTVLRQQVLRNDKNQECP</sequence>
<dbReference type="Proteomes" id="UP000501237">
    <property type="component" value="Chromosome"/>
</dbReference>
<dbReference type="EMBL" id="AP022642">
    <property type="protein sequence ID" value="BCA30430.1"/>
    <property type="molecule type" value="Genomic_DNA"/>
</dbReference>
<reference evidence="1 2" key="1">
    <citation type="journal article" date="2020" name="Microbiol. Resour. Announc.">
        <title>Complete genome sequence of Pseudomonas otitidis strain MrB4, isolated from Lake Biwa in Japan.</title>
        <authorList>
            <person name="Miyazaki K."/>
            <person name="Hase E."/>
            <person name="Maruya T."/>
        </authorList>
    </citation>
    <scope>NUCLEOTIDE SEQUENCE [LARGE SCALE GENOMIC DNA]</scope>
    <source>
        <strain evidence="1 2">MrB4</strain>
    </source>
</reference>
<dbReference type="KEGG" id="poj:PtoMrB4_44070"/>
<gene>
    <name evidence="1" type="ORF">PtoMrB4_44070</name>
</gene>
<name>A0A679GTF2_9GAMM</name>
<proteinExistence type="predicted"/>
<evidence type="ECO:0000313" key="1">
    <source>
        <dbReference type="EMBL" id="BCA30430.1"/>
    </source>
</evidence>
<dbReference type="AlphaFoldDB" id="A0A679GTF2"/>
<evidence type="ECO:0000313" key="2">
    <source>
        <dbReference type="Proteomes" id="UP000501237"/>
    </source>
</evidence>
<organism evidence="1 2">
    <name type="scientific">Metapseudomonas otitidis</name>
    <dbReference type="NCBI Taxonomy" id="319939"/>
    <lineage>
        <taxon>Bacteria</taxon>
        <taxon>Pseudomonadati</taxon>
        <taxon>Pseudomonadota</taxon>
        <taxon>Gammaproteobacteria</taxon>
        <taxon>Pseudomonadales</taxon>
        <taxon>Pseudomonadaceae</taxon>
        <taxon>Metapseudomonas</taxon>
    </lineage>
</organism>
<accession>A0A679GTF2</accession>
<protein>
    <submittedName>
        <fullName evidence="1">Uncharacterized protein</fullName>
    </submittedName>
</protein>